<evidence type="ECO:0000313" key="3">
    <source>
        <dbReference type="Proteomes" id="UP001595617"/>
    </source>
</evidence>
<dbReference type="Proteomes" id="UP001595617">
    <property type="component" value="Unassembled WGS sequence"/>
</dbReference>
<organism evidence="2 3">
    <name type="scientific">Saccharospirillum mangrovi</name>
    <dbReference type="NCBI Taxonomy" id="2161747"/>
    <lineage>
        <taxon>Bacteria</taxon>
        <taxon>Pseudomonadati</taxon>
        <taxon>Pseudomonadota</taxon>
        <taxon>Gammaproteobacteria</taxon>
        <taxon>Oceanospirillales</taxon>
        <taxon>Saccharospirillaceae</taxon>
        <taxon>Saccharospirillum</taxon>
    </lineage>
</organism>
<dbReference type="Pfam" id="PF01636">
    <property type="entry name" value="APH"/>
    <property type="match status" value="1"/>
</dbReference>
<dbReference type="RefSeq" id="WP_380696674.1">
    <property type="nucleotide sequence ID" value="NZ_JBHRYR010000003.1"/>
</dbReference>
<name>A0ABV7ZYY5_9GAMM</name>
<dbReference type="Gene3D" id="3.90.1200.10">
    <property type="match status" value="1"/>
</dbReference>
<protein>
    <submittedName>
        <fullName evidence="2">Phosphotransferase</fullName>
    </submittedName>
</protein>
<comment type="caution">
    <text evidence="2">The sequence shown here is derived from an EMBL/GenBank/DDBJ whole genome shotgun (WGS) entry which is preliminary data.</text>
</comment>
<keyword evidence="3" id="KW-1185">Reference proteome</keyword>
<evidence type="ECO:0000259" key="1">
    <source>
        <dbReference type="Pfam" id="PF01636"/>
    </source>
</evidence>
<feature type="domain" description="Aminoglycoside phosphotransferase" evidence="1">
    <location>
        <begin position="36"/>
        <end position="209"/>
    </location>
</feature>
<gene>
    <name evidence="2" type="ORF">ACFOOG_11600</name>
</gene>
<dbReference type="EMBL" id="JBHRYR010000003">
    <property type="protein sequence ID" value="MFC3853479.1"/>
    <property type="molecule type" value="Genomic_DNA"/>
</dbReference>
<dbReference type="InterPro" id="IPR002575">
    <property type="entry name" value="Aminoglycoside_PTrfase"/>
</dbReference>
<dbReference type="SUPFAM" id="SSF56112">
    <property type="entry name" value="Protein kinase-like (PK-like)"/>
    <property type="match status" value="1"/>
</dbReference>
<proteinExistence type="predicted"/>
<dbReference type="InterPro" id="IPR011009">
    <property type="entry name" value="Kinase-like_dom_sf"/>
</dbReference>
<sequence length="254" mass="29509">MTNHQVEITLPSAALAHTGDVHRLTRLPLGTGCPHWRIDSARGAWVWRQSPSTPLQKARLAQELTILRHLQTFPFAPQLVWHDANHGVLFRFSDGNTPHLEQISGRARQHLLNHVMTWWNVDIELPPYNYRRLTQQYADDARLHGSDPHTIATLVQSVQRAQHWSTDAFRLTHHDLHIGNLLLRGDAWVVLDWEYAGLANPWVDAVMVDRLLQLTKTERYALRAALPDLGWQDPWQAMQQWVKDLETLWWLGRR</sequence>
<accession>A0ABV7ZYY5</accession>
<evidence type="ECO:0000313" key="2">
    <source>
        <dbReference type="EMBL" id="MFC3853479.1"/>
    </source>
</evidence>
<reference evidence="3" key="1">
    <citation type="journal article" date="2019" name="Int. J. Syst. Evol. Microbiol.">
        <title>The Global Catalogue of Microorganisms (GCM) 10K type strain sequencing project: providing services to taxonomists for standard genome sequencing and annotation.</title>
        <authorList>
            <consortium name="The Broad Institute Genomics Platform"/>
            <consortium name="The Broad Institute Genome Sequencing Center for Infectious Disease"/>
            <person name="Wu L."/>
            <person name="Ma J."/>
        </authorList>
    </citation>
    <scope>NUCLEOTIDE SEQUENCE [LARGE SCALE GENOMIC DNA]</scope>
    <source>
        <strain evidence="3">IBRC 10765</strain>
    </source>
</reference>